<evidence type="ECO:0000313" key="2">
    <source>
        <dbReference type="EMBL" id="PKG24025.1"/>
    </source>
</evidence>
<dbReference type="Proteomes" id="UP000233375">
    <property type="component" value="Unassembled WGS sequence"/>
</dbReference>
<comment type="caution">
    <text evidence="2">The sequence shown here is derived from an EMBL/GenBank/DDBJ whole genome shotgun (WGS) entry which is preliminary data.</text>
</comment>
<evidence type="ECO:0000313" key="3">
    <source>
        <dbReference type="Proteomes" id="UP000233375"/>
    </source>
</evidence>
<protein>
    <recommendedName>
        <fullName evidence="1">DUF4397 domain-containing protein</fullName>
    </recommendedName>
</protein>
<name>A0A2N0Z3D9_9BACI</name>
<keyword evidence="3" id="KW-1185">Reference proteome</keyword>
<organism evidence="2 3">
    <name type="scientific">Niallia nealsonii</name>
    <dbReference type="NCBI Taxonomy" id="115979"/>
    <lineage>
        <taxon>Bacteria</taxon>
        <taxon>Bacillati</taxon>
        <taxon>Bacillota</taxon>
        <taxon>Bacilli</taxon>
        <taxon>Bacillales</taxon>
        <taxon>Bacillaceae</taxon>
        <taxon>Niallia</taxon>
    </lineage>
</organism>
<evidence type="ECO:0000259" key="1">
    <source>
        <dbReference type="Pfam" id="PF14344"/>
    </source>
</evidence>
<accession>A0A2N0Z3D9</accession>
<reference evidence="2 3" key="1">
    <citation type="journal article" date="2003" name="Int. J. Syst. Evol. Microbiol.">
        <title>Bacillus nealsonii sp. nov., isolated from a spacecraft-assembly facility, whose spores are gamma-radiation resistant.</title>
        <authorList>
            <person name="Venkateswaran K."/>
            <person name="Kempf M."/>
            <person name="Chen F."/>
            <person name="Satomi M."/>
            <person name="Nicholson W."/>
            <person name="Kern R."/>
        </authorList>
    </citation>
    <scope>NUCLEOTIDE SEQUENCE [LARGE SCALE GENOMIC DNA]</scope>
    <source>
        <strain evidence="2 3">FO-92</strain>
    </source>
</reference>
<dbReference type="Pfam" id="PF14344">
    <property type="entry name" value="DUF4397"/>
    <property type="match status" value="1"/>
</dbReference>
<dbReference type="InterPro" id="IPR025510">
    <property type="entry name" value="DUF4397"/>
</dbReference>
<proteinExistence type="predicted"/>
<gene>
    <name evidence="2" type="ORF">CWS01_08100</name>
</gene>
<dbReference type="EMBL" id="PISE01000016">
    <property type="protein sequence ID" value="PKG24025.1"/>
    <property type="molecule type" value="Genomic_DNA"/>
</dbReference>
<sequence>MIVRIGTSLVNRSYIISIYLFTGVIQMNPHHEASPMQEAGMYDLLADYYKYTNPNLHIFYYQKHLQSLQKAFEQPNSIFPDTQRQKEYGKIRMLHASLDTPAVDIYINGIRIFKELSFKKMSNDLTLPVGKYQIDIYEADKMVDTYCSQKVMVESNLYHTFAFIGQKEKLKIYSYNEHPHVPYGETKLRFIHLASKTTDTLKIAVQNGDVIFPKLEAKTASSYLALSPMTVYLEARKIGTNELLSVFQPLVLKENKAYSAILLETNSPEYPIEVLLFAAN</sequence>
<dbReference type="AlphaFoldDB" id="A0A2N0Z3D9"/>
<feature type="domain" description="DUF4397" evidence="1">
    <location>
        <begin position="90"/>
        <end position="197"/>
    </location>
</feature>